<dbReference type="RefSeq" id="WP_035637071.1">
    <property type="nucleotide sequence ID" value="NZ_CP017479.1"/>
</dbReference>
<keyword evidence="2" id="KW-0378">Hydrolase</keyword>
<protein>
    <submittedName>
        <fullName evidence="3">Thioesterase</fullName>
    </submittedName>
</protein>
<dbReference type="InterPro" id="IPR050563">
    <property type="entry name" value="4-hydroxybenzoyl-CoA_TE"/>
</dbReference>
<dbReference type="Gene3D" id="3.10.129.10">
    <property type="entry name" value="Hotdog Thioesterase"/>
    <property type="match status" value="1"/>
</dbReference>
<dbReference type="CDD" id="cd00586">
    <property type="entry name" value="4HBT"/>
    <property type="match status" value="1"/>
</dbReference>
<comment type="similarity">
    <text evidence="1">Belongs to the 4-hydroxybenzoyl-CoA thioesterase family.</text>
</comment>
<reference evidence="3 4" key="1">
    <citation type="submission" date="2016-10" db="EMBL/GenBank/DDBJ databases">
        <title>Flavobacterium gilvum sp. nov., isolated from stream water.</title>
        <authorList>
            <person name="Shin S.-K."/>
            <person name="Cho Y.-J."/>
            <person name="Yi H."/>
        </authorList>
    </citation>
    <scope>NUCLEOTIDE SEQUENCE [LARGE SCALE GENOMIC DNA]</scope>
    <source>
        <strain evidence="3 4">EM1308</strain>
    </source>
</reference>
<dbReference type="KEGG" id="fgl:EM308_17820"/>
<dbReference type="PIRSF" id="PIRSF003230">
    <property type="entry name" value="YbgC"/>
    <property type="match status" value="1"/>
</dbReference>
<dbReference type="PROSITE" id="PS01328">
    <property type="entry name" value="4HBCOA_THIOESTERASE"/>
    <property type="match status" value="1"/>
</dbReference>
<dbReference type="EMBL" id="CP017479">
    <property type="protein sequence ID" value="AOW11188.1"/>
    <property type="molecule type" value="Genomic_DNA"/>
</dbReference>
<evidence type="ECO:0000313" key="3">
    <source>
        <dbReference type="EMBL" id="AOW11188.1"/>
    </source>
</evidence>
<evidence type="ECO:0000256" key="2">
    <source>
        <dbReference type="ARBA" id="ARBA00022801"/>
    </source>
</evidence>
<keyword evidence="4" id="KW-1185">Reference proteome</keyword>
<dbReference type="InterPro" id="IPR029069">
    <property type="entry name" value="HotDog_dom_sf"/>
</dbReference>
<gene>
    <name evidence="3" type="ORF">EM308_17820</name>
</gene>
<dbReference type="PANTHER" id="PTHR31793">
    <property type="entry name" value="4-HYDROXYBENZOYL-COA THIOESTERASE FAMILY MEMBER"/>
    <property type="match status" value="1"/>
</dbReference>
<dbReference type="AlphaFoldDB" id="A0AAC9N7V1"/>
<dbReference type="InterPro" id="IPR006684">
    <property type="entry name" value="YbgC/YbaW"/>
</dbReference>
<dbReference type="Proteomes" id="UP000175968">
    <property type="component" value="Chromosome"/>
</dbReference>
<accession>A0AAC9N7V1</accession>
<evidence type="ECO:0000313" key="4">
    <source>
        <dbReference type="Proteomes" id="UP000175968"/>
    </source>
</evidence>
<dbReference type="GO" id="GO:0047617">
    <property type="term" value="F:fatty acyl-CoA hydrolase activity"/>
    <property type="evidence" value="ECO:0007669"/>
    <property type="project" value="TreeGrafter"/>
</dbReference>
<organism evidence="3 4">
    <name type="scientific">Flavobacterium gilvum</name>
    <dbReference type="NCBI Taxonomy" id="1492737"/>
    <lineage>
        <taxon>Bacteria</taxon>
        <taxon>Pseudomonadati</taxon>
        <taxon>Bacteroidota</taxon>
        <taxon>Flavobacteriia</taxon>
        <taxon>Flavobacteriales</taxon>
        <taxon>Flavobacteriaceae</taxon>
        <taxon>Flavobacterium</taxon>
    </lineage>
</organism>
<dbReference type="NCBIfam" id="TIGR00051">
    <property type="entry name" value="YbgC/FadM family acyl-CoA thioesterase"/>
    <property type="match status" value="1"/>
</dbReference>
<dbReference type="Pfam" id="PF13279">
    <property type="entry name" value="4HBT_2"/>
    <property type="match status" value="1"/>
</dbReference>
<dbReference type="SUPFAM" id="SSF54637">
    <property type="entry name" value="Thioesterase/thiol ester dehydrase-isomerase"/>
    <property type="match status" value="1"/>
</dbReference>
<name>A0AAC9N7V1_9FLAO</name>
<evidence type="ECO:0000256" key="1">
    <source>
        <dbReference type="ARBA" id="ARBA00005953"/>
    </source>
</evidence>
<dbReference type="PANTHER" id="PTHR31793:SF27">
    <property type="entry name" value="NOVEL THIOESTERASE SUPERFAMILY DOMAIN AND SAPOSIN A-TYPE DOMAIN CONTAINING PROTEIN (0610012H03RIK)"/>
    <property type="match status" value="1"/>
</dbReference>
<sequence>MKDHQIQVRVRYSETDQMGVVYHGNYIPYFEIGRVEWLRNKGISYKMMEENGIGLPIVNMNINFKKSAVYDELLTIHTVFKSLTSVRIEFDCAIYNEAKELLTTAQFMLVFVSLKTGRPIAPPDYILDMVKSFE</sequence>
<dbReference type="InterPro" id="IPR008272">
    <property type="entry name" value="HB-CoA_thioesterase_AS"/>
</dbReference>
<proteinExistence type="inferred from homology"/>